<dbReference type="AlphaFoldDB" id="A0A099NKQ2"/>
<reference evidence="3" key="1">
    <citation type="journal article" date="2014" name="Microb. Cell Fact.">
        <title>Exploiting Issatchenkia orientalis SD108 for succinic acid production.</title>
        <authorList>
            <person name="Xiao H."/>
            <person name="Shao Z."/>
            <person name="Jiang Y."/>
            <person name="Dole S."/>
            <person name="Zhao H."/>
        </authorList>
    </citation>
    <scope>NUCLEOTIDE SEQUENCE [LARGE SCALE GENOMIC DNA]</scope>
    <source>
        <strain evidence="3">SD108</strain>
    </source>
</reference>
<dbReference type="Proteomes" id="UP000029867">
    <property type="component" value="Unassembled WGS sequence"/>
</dbReference>
<organism evidence="1 3">
    <name type="scientific">Pichia kudriavzevii</name>
    <name type="common">Yeast</name>
    <name type="synonym">Issatchenkia orientalis</name>
    <dbReference type="NCBI Taxonomy" id="4909"/>
    <lineage>
        <taxon>Eukaryota</taxon>
        <taxon>Fungi</taxon>
        <taxon>Dikarya</taxon>
        <taxon>Ascomycota</taxon>
        <taxon>Saccharomycotina</taxon>
        <taxon>Pichiomycetes</taxon>
        <taxon>Pichiales</taxon>
        <taxon>Pichiaceae</taxon>
        <taxon>Pichia</taxon>
    </lineage>
</organism>
<name>A0A099NKQ2_PICKU</name>
<dbReference type="EMBL" id="JQFK01001978">
    <property type="protein sequence ID" value="KGK32679.1"/>
    <property type="molecule type" value="Genomic_DNA"/>
</dbReference>
<accession>A0A099NKQ2</accession>
<protein>
    <submittedName>
        <fullName evidence="1">Uncharacterized protein</fullName>
    </submittedName>
</protein>
<sequence length="25" mass="2709">MTLICQLELDPVGSSSLITFDTSHT</sequence>
<gene>
    <name evidence="2" type="ORF">JL09_g6713</name>
    <name evidence="1" type="ORF">JL09_g6714</name>
</gene>
<dbReference type="HOGENOM" id="CLU_3419437_0_0_1"/>
<evidence type="ECO:0000313" key="1">
    <source>
        <dbReference type="EMBL" id="KGK32679.1"/>
    </source>
</evidence>
<comment type="caution">
    <text evidence="1">The sequence shown here is derived from an EMBL/GenBank/DDBJ whole genome shotgun (WGS) entry which is preliminary data.</text>
</comment>
<proteinExistence type="predicted"/>
<evidence type="ECO:0000313" key="2">
    <source>
        <dbReference type="EMBL" id="KGK32680.1"/>
    </source>
</evidence>
<dbReference type="EMBL" id="JQFK01001977">
    <property type="protein sequence ID" value="KGK32680.1"/>
    <property type="molecule type" value="Genomic_DNA"/>
</dbReference>
<evidence type="ECO:0000313" key="3">
    <source>
        <dbReference type="Proteomes" id="UP000029867"/>
    </source>
</evidence>
<reference evidence="1" key="2">
    <citation type="submission" date="2014-08" db="EMBL/GenBank/DDBJ databases">
        <title>Exploiting Issatchenkia orientalis SD108 for Succinic Acid Production.</title>
        <authorList>
            <person name="Xiao H."/>
            <person name="Shao Z."/>
            <person name="Jiang Y."/>
            <person name="Dole S."/>
            <person name="Zhao H."/>
        </authorList>
    </citation>
    <scope>NUCLEOTIDE SEQUENCE [LARGE SCALE GENOMIC DNA]</scope>
    <source>
        <strain evidence="1">SD108</strain>
    </source>
</reference>